<evidence type="ECO:0000256" key="7">
    <source>
        <dbReference type="ARBA" id="ARBA00023053"/>
    </source>
</evidence>
<dbReference type="InterPro" id="IPR001734">
    <property type="entry name" value="Na/solute_symporter"/>
</dbReference>
<dbReference type="Pfam" id="PF00474">
    <property type="entry name" value="SSF"/>
    <property type="match status" value="1"/>
</dbReference>
<dbReference type="AlphaFoldDB" id="A0A7I8VQW7"/>
<feature type="transmembrane region" description="Helical" evidence="12">
    <location>
        <begin position="131"/>
        <end position="155"/>
    </location>
</feature>
<comment type="caution">
    <text evidence="13">The sequence shown here is derived from an EMBL/GenBank/DDBJ whole genome shotgun (WGS) entry which is preliminary data.</text>
</comment>
<dbReference type="InterPro" id="IPR038377">
    <property type="entry name" value="Na/Glc_symporter_sf"/>
</dbReference>
<dbReference type="PANTHER" id="PTHR42985">
    <property type="entry name" value="SODIUM-COUPLED MONOCARBOXYLATE TRANSPORTER"/>
    <property type="match status" value="1"/>
</dbReference>
<feature type="transmembrane region" description="Helical" evidence="12">
    <location>
        <begin position="195"/>
        <end position="215"/>
    </location>
</feature>
<evidence type="ECO:0000256" key="1">
    <source>
        <dbReference type="ARBA" id="ARBA00004651"/>
    </source>
</evidence>
<protein>
    <submittedName>
        <fullName evidence="13">DgyrCDS7333</fullName>
    </submittedName>
</protein>
<dbReference type="EMBL" id="CAJFCJ010000009">
    <property type="protein sequence ID" value="CAD5118645.1"/>
    <property type="molecule type" value="Genomic_DNA"/>
</dbReference>
<feature type="transmembrane region" description="Helical" evidence="12">
    <location>
        <begin position="412"/>
        <end position="431"/>
    </location>
</feature>
<feature type="transmembrane region" description="Helical" evidence="12">
    <location>
        <begin position="54"/>
        <end position="73"/>
    </location>
</feature>
<evidence type="ECO:0000256" key="3">
    <source>
        <dbReference type="ARBA" id="ARBA00022448"/>
    </source>
</evidence>
<keyword evidence="14" id="KW-1185">Reference proteome</keyword>
<keyword evidence="3" id="KW-0813">Transport</keyword>
<feature type="transmembrane region" description="Helical" evidence="12">
    <location>
        <begin position="242"/>
        <end position="260"/>
    </location>
</feature>
<dbReference type="NCBIfam" id="TIGR00813">
    <property type="entry name" value="sss"/>
    <property type="match status" value="1"/>
</dbReference>
<evidence type="ECO:0000256" key="12">
    <source>
        <dbReference type="SAM" id="Phobius"/>
    </source>
</evidence>
<feature type="transmembrane region" description="Helical" evidence="12">
    <location>
        <begin position="280"/>
        <end position="306"/>
    </location>
</feature>
<evidence type="ECO:0000313" key="13">
    <source>
        <dbReference type="EMBL" id="CAD5118645.1"/>
    </source>
</evidence>
<feature type="transmembrane region" description="Helical" evidence="12">
    <location>
        <begin position="341"/>
        <end position="366"/>
    </location>
</feature>
<feature type="transmembrane region" description="Helical" evidence="12">
    <location>
        <begin position="15"/>
        <end position="34"/>
    </location>
</feature>
<dbReference type="OrthoDB" id="6132759at2759"/>
<evidence type="ECO:0000313" key="14">
    <source>
        <dbReference type="Proteomes" id="UP000549394"/>
    </source>
</evidence>
<reference evidence="13 14" key="1">
    <citation type="submission" date="2020-08" db="EMBL/GenBank/DDBJ databases">
        <authorList>
            <person name="Hejnol A."/>
        </authorList>
    </citation>
    <scope>NUCLEOTIDE SEQUENCE [LARGE SCALE GENOMIC DNA]</scope>
</reference>
<keyword evidence="5 12" id="KW-0812">Transmembrane</keyword>
<organism evidence="13 14">
    <name type="scientific">Dimorphilus gyrociliatus</name>
    <dbReference type="NCBI Taxonomy" id="2664684"/>
    <lineage>
        <taxon>Eukaryota</taxon>
        <taxon>Metazoa</taxon>
        <taxon>Spiralia</taxon>
        <taxon>Lophotrochozoa</taxon>
        <taxon>Annelida</taxon>
        <taxon>Polychaeta</taxon>
        <taxon>Polychaeta incertae sedis</taxon>
        <taxon>Dinophilidae</taxon>
        <taxon>Dimorphilus</taxon>
    </lineage>
</organism>
<evidence type="ECO:0000256" key="2">
    <source>
        <dbReference type="ARBA" id="ARBA00006434"/>
    </source>
</evidence>
<name>A0A7I8VQW7_9ANNE</name>
<keyword evidence="7" id="KW-0915">Sodium</keyword>
<dbReference type="PROSITE" id="PS50283">
    <property type="entry name" value="NA_SOLUT_SYMP_3"/>
    <property type="match status" value="1"/>
</dbReference>
<dbReference type="GO" id="GO:0005886">
    <property type="term" value="C:plasma membrane"/>
    <property type="evidence" value="ECO:0007669"/>
    <property type="project" value="UniProtKB-SubCell"/>
</dbReference>
<feature type="transmembrane region" description="Helical" evidence="12">
    <location>
        <begin position="387"/>
        <end position="406"/>
    </location>
</feature>
<evidence type="ECO:0000256" key="11">
    <source>
        <dbReference type="RuleBase" id="RU362091"/>
    </source>
</evidence>
<proteinExistence type="inferred from homology"/>
<dbReference type="GO" id="GO:0006814">
    <property type="term" value="P:sodium ion transport"/>
    <property type="evidence" value="ECO:0007669"/>
    <property type="project" value="UniProtKB-KW"/>
</dbReference>
<accession>A0A7I8VQW7</accession>
<feature type="transmembrane region" description="Helical" evidence="12">
    <location>
        <begin position="552"/>
        <end position="575"/>
    </location>
</feature>
<dbReference type="Gene3D" id="1.20.1730.10">
    <property type="entry name" value="Sodium/glucose cotransporter"/>
    <property type="match status" value="1"/>
</dbReference>
<keyword evidence="8" id="KW-0406">Ion transport</keyword>
<comment type="subcellular location">
    <subcellularLocation>
        <location evidence="1">Cell membrane</location>
        <topology evidence="1">Multi-pass membrane protein</topology>
    </subcellularLocation>
</comment>
<sequence length="647" mass="71905">MARFETQNFFTTLDYTLFGSTLIISLGIGVFSAIRNRKDNTTGEYLMGGRKLKLVPVTLSILVTFVSAIGILGNPAEVYLYGTQFSLQVVAMIIGNVMGALVFVPLYYPLKLTSSFEYFTLRFEENSVKNLNILMSTILLIILNGVGVFAPAIALQSVTGLPSYVSIIACIVVGTIYTTVGGMQAVIWTDVFQSAVIFIGLMTVSIKGIIAVGGFKEMWETNDKYNRIEFFNIDPDPTIRTSFWSICFVMPLLWVSLASLQPTVQRYSALTSIKQAQYSLYLSIPGFGLITMSSTLCGLAAFAFYAKKGCDPIGARMIYDPNQILPLFVMELMGYSGIPGLFVACLFSASLSTLSSTLNALAAVFWDSIIAQRYPNMKESTAANLNKLIVGLFGLTVLGFAIGFQYIKGTLIEIFFSVIGSVSGPVCACLLSSASFPWISSTAIFISFVVSFLFVFWMNIGSMIYKFTTDRRPSPIFNCPMVHIIQECMSVPGISANMLNGTIYKEQTFNSIPSSNVNTTLEYCTNFMKRLPPAIPQNKPEGFENFYAVTYLYYPAIGIAICITLSCLLSLIPALKCQHYVKDRYLFEHARAIRRFCNKYRTGKEYPYGSRDFFDEKGHVIINESELHEKFLKKQKTADINKTHFLS</sequence>
<dbReference type="Proteomes" id="UP000549394">
    <property type="component" value="Unassembled WGS sequence"/>
</dbReference>
<keyword evidence="10" id="KW-0739">Sodium transport</keyword>
<keyword evidence="4" id="KW-1003">Cell membrane</keyword>
<dbReference type="InterPro" id="IPR051163">
    <property type="entry name" value="Sodium:Solute_Symporter_SSF"/>
</dbReference>
<feature type="transmembrane region" description="Helical" evidence="12">
    <location>
        <begin position="85"/>
        <end position="110"/>
    </location>
</feature>
<feature type="transmembrane region" description="Helical" evidence="12">
    <location>
        <begin position="161"/>
        <end position="183"/>
    </location>
</feature>
<dbReference type="GO" id="GO:0015293">
    <property type="term" value="F:symporter activity"/>
    <property type="evidence" value="ECO:0007669"/>
    <property type="project" value="TreeGrafter"/>
</dbReference>
<evidence type="ECO:0000256" key="6">
    <source>
        <dbReference type="ARBA" id="ARBA00022989"/>
    </source>
</evidence>
<feature type="transmembrane region" description="Helical" evidence="12">
    <location>
        <begin position="443"/>
        <end position="465"/>
    </location>
</feature>
<keyword evidence="9 12" id="KW-0472">Membrane</keyword>
<evidence type="ECO:0000256" key="10">
    <source>
        <dbReference type="ARBA" id="ARBA00023201"/>
    </source>
</evidence>
<evidence type="ECO:0000256" key="4">
    <source>
        <dbReference type="ARBA" id="ARBA00022475"/>
    </source>
</evidence>
<evidence type="ECO:0000256" key="9">
    <source>
        <dbReference type="ARBA" id="ARBA00023136"/>
    </source>
</evidence>
<gene>
    <name evidence="13" type="ORF">DGYR_LOCUS6986</name>
</gene>
<keyword evidence="6 12" id="KW-1133">Transmembrane helix</keyword>
<dbReference type="PANTHER" id="PTHR42985:SF40">
    <property type="entry name" value="LD47995P-RELATED"/>
    <property type="match status" value="1"/>
</dbReference>
<evidence type="ECO:0000256" key="5">
    <source>
        <dbReference type="ARBA" id="ARBA00022692"/>
    </source>
</evidence>
<evidence type="ECO:0000256" key="8">
    <source>
        <dbReference type="ARBA" id="ARBA00023065"/>
    </source>
</evidence>
<comment type="similarity">
    <text evidence="2 11">Belongs to the sodium:solute symporter (SSF) (TC 2.A.21) family.</text>
</comment>